<name>A0A5M9JIR0_MONFR</name>
<sequence length="67" mass="8127">MIRQIVLDRFSYIYFSYSTRFLFNLRSIICFIFSKKTDTFVFLFLFIHILSILPDNLTNTRSITINF</sequence>
<dbReference type="AlphaFoldDB" id="A0A5M9JIR0"/>
<evidence type="ECO:0000313" key="2">
    <source>
        <dbReference type="Proteomes" id="UP000322873"/>
    </source>
</evidence>
<organism evidence="1 2">
    <name type="scientific">Monilinia fructicola</name>
    <name type="common">Brown rot fungus</name>
    <name type="synonym">Ciboria fructicola</name>
    <dbReference type="NCBI Taxonomy" id="38448"/>
    <lineage>
        <taxon>Eukaryota</taxon>
        <taxon>Fungi</taxon>
        <taxon>Dikarya</taxon>
        <taxon>Ascomycota</taxon>
        <taxon>Pezizomycotina</taxon>
        <taxon>Leotiomycetes</taxon>
        <taxon>Helotiales</taxon>
        <taxon>Sclerotiniaceae</taxon>
        <taxon>Monilinia</taxon>
    </lineage>
</organism>
<keyword evidence="2" id="KW-1185">Reference proteome</keyword>
<proteinExistence type="predicted"/>
<dbReference type="Proteomes" id="UP000322873">
    <property type="component" value="Unassembled WGS sequence"/>
</dbReference>
<comment type="caution">
    <text evidence="1">The sequence shown here is derived from an EMBL/GenBank/DDBJ whole genome shotgun (WGS) entry which is preliminary data.</text>
</comment>
<protein>
    <submittedName>
        <fullName evidence="1">Uncharacterized protein</fullName>
    </submittedName>
</protein>
<evidence type="ECO:0000313" key="1">
    <source>
        <dbReference type="EMBL" id="KAA8567869.1"/>
    </source>
</evidence>
<gene>
    <name evidence="1" type="ORF">EYC84_008319</name>
</gene>
<reference evidence="1 2" key="1">
    <citation type="submission" date="2019-06" db="EMBL/GenBank/DDBJ databases">
        <title>Genome Sequence of the Brown Rot Fungal Pathogen Monilinia fructicola.</title>
        <authorList>
            <person name="De Miccolis Angelini R.M."/>
            <person name="Landi L."/>
            <person name="Abate D."/>
            <person name="Pollastro S."/>
            <person name="Romanazzi G."/>
            <person name="Faretra F."/>
        </authorList>
    </citation>
    <scope>NUCLEOTIDE SEQUENCE [LARGE SCALE GENOMIC DNA]</scope>
    <source>
        <strain evidence="1 2">Mfrc123</strain>
    </source>
</reference>
<dbReference type="EMBL" id="VICG01000010">
    <property type="protein sequence ID" value="KAA8567869.1"/>
    <property type="molecule type" value="Genomic_DNA"/>
</dbReference>
<accession>A0A5M9JIR0</accession>